<evidence type="ECO:0000313" key="3">
    <source>
        <dbReference type="Proteomes" id="UP001189429"/>
    </source>
</evidence>
<accession>A0ABN9R359</accession>
<organism evidence="2 3">
    <name type="scientific">Prorocentrum cordatum</name>
    <dbReference type="NCBI Taxonomy" id="2364126"/>
    <lineage>
        <taxon>Eukaryota</taxon>
        <taxon>Sar</taxon>
        <taxon>Alveolata</taxon>
        <taxon>Dinophyceae</taxon>
        <taxon>Prorocentrales</taxon>
        <taxon>Prorocentraceae</taxon>
        <taxon>Prorocentrum</taxon>
    </lineage>
</organism>
<proteinExistence type="predicted"/>
<feature type="compositionally biased region" description="Pro residues" evidence="1">
    <location>
        <begin position="197"/>
        <end position="217"/>
    </location>
</feature>
<gene>
    <name evidence="2" type="ORF">PCOR1329_LOCUS16451</name>
</gene>
<dbReference type="EMBL" id="CAUYUJ010005047">
    <property type="protein sequence ID" value="CAK0812059.1"/>
    <property type="molecule type" value="Genomic_DNA"/>
</dbReference>
<comment type="caution">
    <text evidence="2">The sequence shown here is derived from an EMBL/GenBank/DDBJ whole genome shotgun (WGS) entry which is preliminary data.</text>
</comment>
<dbReference type="Proteomes" id="UP001189429">
    <property type="component" value="Unassembled WGS sequence"/>
</dbReference>
<keyword evidence="3" id="KW-1185">Reference proteome</keyword>
<feature type="region of interest" description="Disordered" evidence="1">
    <location>
        <begin position="16"/>
        <end position="41"/>
    </location>
</feature>
<feature type="compositionally biased region" description="Low complexity" evidence="1">
    <location>
        <begin position="17"/>
        <end position="26"/>
    </location>
</feature>
<feature type="region of interest" description="Disordered" evidence="1">
    <location>
        <begin position="189"/>
        <end position="217"/>
    </location>
</feature>
<protein>
    <submittedName>
        <fullName evidence="2">Uncharacterized protein</fullName>
    </submittedName>
</protein>
<evidence type="ECO:0000313" key="2">
    <source>
        <dbReference type="EMBL" id="CAK0812059.1"/>
    </source>
</evidence>
<sequence>MGFACAVQSLAPRADAEATSFAEAATSPPPPPRPKPKPFWLDPKERDLEYVLGRAQEAAAAARAAVGHAQALARTAARAEPAVGRLCPRVAPGRRAGAALEYETSTTQCHHLVSSLKAAIRQSHQAVEGAAQSQRSLELAANATLQALLNPAVLARPAKYNAYMRAGSAPEGLPGRRCHMECAHLAADAPRRGAPPGGEPPGPPLPAFVRLPPPAFL</sequence>
<name>A0ABN9R359_9DINO</name>
<reference evidence="2" key="1">
    <citation type="submission" date="2023-10" db="EMBL/GenBank/DDBJ databases">
        <authorList>
            <person name="Chen Y."/>
            <person name="Shah S."/>
            <person name="Dougan E. K."/>
            <person name="Thang M."/>
            <person name="Chan C."/>
        </authorList>
    </citation>
    <scope>NUCLEOTIDE SEQUENCE [LARGE SCALE GENOMIC DNA]</scope>
</reference>
<evidence type="ECO:0000256" key="1">
    <source>
        <dbReference type="SAM" id="MobiDB-lite"/>
    </source>
</evidence>